<dbReference type="InterPro" id="IPR049790">
    <property type="entry name" value="Rv3655c/TadE"/>
</dbReference>
<feature type="compositionally biased region" description="Low complexity" evidence="1">
    <location>
        <begin position="203"/>
        <end position="214"/>
    </location>
</feature>
<feature type="transmembrane region" description="Helical" evidence="2">
    <location>
        <begin position="36"/>
        <end position="60"/>
    </location>
</feature>
<accession>A0A918FVA1</accession>
<keyword evidence="5" id="KW-1185">Reference proteome</keyword>
<proteinExistence type="predicted"/>
<sequence>MRARERVQARVPTRVRAREGGSGCEGRRMFAGDRGFVTAESAVVLPVLVAFAMALVWGLLVMSAQIRCVDAARAGARAAARQDPADAVLAVARATAPRGAEVRVSREGDQVRVVVVAKPPALRALPFEVREEAVAAAEDAPAATGEGSGAARGSGAGADADTRPASGQASGQGPGSGPRPGPKVGSGPGLGSVSGPAPGPGPDSGAGPASEAGP</sequence>
<feature type="compositionally biased region" description="Gly residues" evidence="1">
    <location>
        <begin position="170"/>
        <end position="192"/>
    </location>
</feature>
<keyword evidence="2" id="KW-0812">Transmembrane</keyword>
<dbReference type="Pfam" id="PF07811">
    <property type="entry name" value="TadE"/>
    <property type="match status" value="1"/>
</dbReference>
<evidence type="ECO:0000313" key="4">
    <source>
        <dbReference type="EMBL" id="GGR85710.1"/>
    </source>
</evidence>
<evidence type="ECO:0000259" key="3">
    <source>
        <dbReference type="Pfam" id="PF07811"/>
    </source>
</evidence>
<reference evidence="4" key="1">
    <citation type="journal article" date="2014" name="Int. J. Syst. Evol. Microbiol.">
        <title>Complete genome sequence of Corynebacterium casei LMG S-19264T (=DSM 44701T), isolated from a smear-ripened cheese.</title>
        <authorList>
            <consortium name="US DOE Joint Genome Institute (JGI-PGF)"/>
            <person name="Walter F."/>
            <person name="Albersmeier A."/>
            <person name="Kalinowski J."/>
            <person name="Ruckert C."/>
        </authorList>
    </citation>
    <scope>NUCLEOTIDE SEQUENCE</scope>
    <source>
        <strain evidence="4">JCM 4386</strain>
    </source>
</reference>
<dbReference type="EMBL" id="BMTL01000009">
    <property type="protein sequence ID" value="GGR85710.1"/>
    <property type="molecule type" value="Genomic_DNA"/>
</dbReference>
<dbReference type="InterPro" id="IPR012495">
    <property type="entry name" value="TadE-like_dom"/>
</dbReference>
<feature type="compositionally biased region" description="Gly residues" evidence="1">
    <location>
        <begin position="146"/>
        <end position="156"/>
    </location>
</feature>
<feature type="region of interest" description="Disordered" evidence="1">
    <location>
        <begin position="138"/>
        <end position="214"/>
    </location>
</feature>
<protein>
    <recommendedName>
        <fullName evidence="3">TadE-like domain-containing protein</fullName>
    </recommendedName>
</protein>
<feature type="compositionally biased region" description="Low complexity" evidence="1">
    <location>
        <begin position="157"/>
        <end position="169"/>
    </location>
</feature>
<evidence type="ECO:0000313" key="5">
    <source>
        <dbReference type="Proteomes" id="UP000606194"/>
    </source>
</evidence>
<name>A0A918FVA1_9ACTN</name>
<dbReference type="Proteomes" id="UP000606194">
    <property type="component" value="Unassembled WGS sequence"/>
</dbReference>
<keyword evidence="2" id="KW-0472">Membrane</keyword>
<evidence type="ECO:0000256" key="1">
    <source>
        <dbReference type="SAM" id="MobiDB-lite"/>
    </source>
</evidence>
<feature type="domain" description="TadE-like" evidence="3">
    <location>
        <begin position="35"/>
        <end position="77"/>
    </location>
</feature>
<comment type="caution">
    <text evidence="4">The sequence shown here is derived from an EMBL/GenBank/DDBJ whole genome shotgun (WGS) entry which is preliminary data.</text>
</comment>
<evidence type="ECO:0000256" key="2">
    <source>
        <dbReference type="SAM" id="Phobius"/>
    </source>
</evidence>
<reference evidence="4" key="2">
    <citation type="submission" date="2020-09" db="EMBL/GenBank/DDBJ databases">
        <authorList>
            <person name="Sun Q."/>
            <person name="Ohkuma M."/>
        </authorList>
    </citation>
    <scope>NUCLEOTIDE SEQUENCE</scope>
    <source>
        <strain evidence="4">JCM 4386</strain>
    </source>
</reference>
<organism evidence="4 5">
    <name type="scientific">Streptomyces humidus</name>
    <dbReference type="NCBI Taxonomy" id="52259"/>
    <lineage>
        <taxon>Bacteria</taxon>
        <taxon>Bacillati</taxon>
        <taxon>Actinomycetota</taxon>
        <taxon>Actinomycetes</taxon>
        <taxon>Kitasatosporales</taxon>
        <taxon>Streptomycetaceae</taxon>
        <taxon>Streptomyces</taxon>
    </lineage>
</organism>
<dbReference type="AlphaFoldDB" id="A0A918FVA1"/>
<keyword evidence="2" id="KW-1133">Transmembrane helix</keyword>
<gene>
    <name evidence="4" type="ORF">GCM10010269_26050</name>
</gene>
<dbReference type="NCBIfam" id="NF041390">
    <property type="entry name" value="TadE_Rv3655c"/>
    <property type="match status" value="1"/>
</dbReference>